<organism evidence="6 7">
    <name type="scientific">Xanthobacter oligotrophicus</name>
    <dbReference type="NCBI Taxonomy" id="2607286"/>
    <lineage>
        <taxon>Bacteria</taxon>
        <taxon>Pseudomonadati</taxon>
        <taxon>Pseudomonadota</taxon>
        <taxon>Alphaproteobacteria</taxon>
        <taxon>Hyphomicrobiales</taxon>
        <taxon>Xanthobacteraceae</taxon>
        <taxon>Xanthobacter</taxon>
    </lineage>
</organism>
<dbReference type="PROSITE" id="PS50949">
    <property type="entry name" value="HTH_GNTR"/>
    <property type="match status" value="1"/>
</dbReference>
<dbReference type="SUPFAM" id="SSF48008">
    <property type="entry name" value="GntR ligand-binding domain-like"/>
    <property type="match status" value="1"/>
</dbReference>
<keyword evidence="7" id="KW-1185">Reference proteome</keyword>
<name>A0ABW6ZX74_9HYPH</name>
<keyword evidence="3" id="KW-0804">Transcription</keyword>
<proteinExistence type="predicted"/>
<keyword evidence="2" id="KW-0238">DNA-binding</keyword>
<evidence type="ECO:0000313" key="6">
    <source>
        <dbReference type="EMBL" id="MFG1372339.1"/>
    </source>
</evidence>
<dbReference type="PANTHER" id="PTHR43537:SF45">
    <property type="entry name" value="GNTR FAMILY REGULATORY PROTEIN"/>
    <property type="match status" value="1"/>
</dbReference>
<dbReference type="InterPro" id="IPR011711">
    <property type="entry name" value="GntR_C"/>
</dbReference>
<keyword evidence="1" id="KW-0805">Transcription regulation</keyword>
<protein>
    <submittedName>
        <fullName evidence="6">GntR family transcriptional regulator</fullName>
    </submittedName>
</protein>
<evidence type="ECO:0000256" key="3">
    <source>
        <dbReference type="ARBA" id="ARBA00023163"/>
    </source>
</evidence>
<evidence type="ECO:0000256" key="1">
    <source>
        <dbReference type="ARBA" id="ARBA00023015"/>
    </source>
</evidence>
<dbReference type="Proteomes" id="UP001604002">
    <property type="component" value="Unassembled WGS sequence"/>
</dbReference>
<gene>
    <name evidence="6" type="ORF">V5F32_09205</name>
</gene>
<evidence type="ECO:0000313" key="7">
    <source>
        <dbReference type="Proteomes" id="UP001604002"/>
    </source>
</evidence>
<sequence>MPPAGTKRAADPDARKTGGSKKEVSKKDVTKTGGSRARRVGKNVEPEDLTLTDRAYRQLEELISTLQLPPGTVLSELTLAQRLNIGRTPIREALQRLARDGLVVVLARRGVLVSEINLRTQLRLLETRRVLERLMAQLAAERASDEECEQFAQIAEGMRDAAERSDGIAFMRLDRALNTLISDAARNEFASRSMGLMHALSRRFWYQHYKRVADLPLAAQLHADLAAAIAGRDAARAASASDKLIDYIESFARKTLDD</sequence>
<feature type="region of interest" description="Disordered" evidence="4">
    <location>
        <begin position="1"/>
        <end position="45"/>
    </location>
</feature>
<dbReference type="InterPro" id="IPR036388">
    <property type="entry name" value="WH-like_DNA-bd_sf"/>
</dbReference>
<accession>A0ABW6ZX74</accession>
<dbReference type="Gene3D" id="1.20.120.530">
    <property type="entry name" value="GntR ligand-binding domain-like"/>
    <property type="match status" value="1"/>
</dbReference>
<evidence type="ECO:0000259" key="5">
    <source>
        <dbReference type="PROSITE" id="PS50949"/>
    </source>
</evidence>
<dbReference type="PANTHER" id="PTHR43537">
    <property type="entry name" value="TRANSCRIPTIONAL REGULATOR, GNTR FAMILY"/>
    <property type="match status" value="1"/>
</dbReference>
<dbReference type="InterPro" id="IPR000524">
    <property type="entry name" value="Tscrpt_reg_HTH_GntR"/>
</dbReference>
<evidence type="ECO:0000256" key="2">
    <source>
        <dbReference type="ARBA" id="ARBA00023125"/>
    </source>
</evidence>
<dbReference type="SMART" id="SM00345">
    <property type="entry name" value="HTH_GNTR"/>
    <property type="match status" value="1"/>
</dbReference>
<dbReference type="RefSeq" id="WP_393992235.1">
    <property type="nucleotide sequence ID" value="NZ_JBAFVH010000004.1"/>
</dbReference>
<dbReference type="Pfam" id="PF07729">
    <property type="entry name" value="FCD"/>
    <property type="match status" value="1"/>
</dbReference>
<feature type="domain" description="HTH gntR-type" evidence="5">
    <location>
        <begin position="49"/>
        <end position="116"/>
    </location>
</feature>
<evidence type="ECO:0000256" key="4">
    <source>
        <dbReference type="SAM" id="MobiDB-lite"/>
    </source>
</evidence>
<dbReference type="Pfam" id="PF00392">
    <property type="entry name" value="GntR"/>
    <property type="match status" value="1"/>
</dbReference>
<comment type="caution">
    <text evidence="6">The sequence shown here is derived from an EMBL/GenBank/DDBJ whole genome shotgun (WGS) entry which is preliminary data.</text>
</comment>
<reference evidence="6 7" key="1">
    <citation type="submission" date="2024-02" db="EMBL/GenBank/DDBJ databases">
        <title>Expansion and revision of Xanthobacter and proposal of Roseixanthobacter gen. nov.</title>
        <authorList>
            <person name="Soltysiak M.P.M."/>
            <person name="Jalihal A."/>
            <person name="Ory A."/>
            <person name="Chrisophersen C."/>
            <person name="Lee A.D."/>
            <person name="Boulton J."/>
            <person name="Springer M."/>
        </authorList>
    </citation>
    <scope>NUCLEOTIDE SEQUENCE [LARGE SCALE GENOMIC DNA]</scope>
    <source>
        <strain evidence="6 7">23A</strain>
    </source>
</reference>
<dbReference type="InterPro" id="IPR008920">
    <property type="entry name" value="TF_FadR/GntR_C"/>
</dbReference>
<dbReference type="InterPro" id="IPR036390">
    <property type="entry name" value="WH_DNA-bd_sf"/>
</dbReference>
<dbReference type="EMBL" id="JBAFVH010000004">
    <property type="protein sequence ID" value="MFG1372339.1"/>
    <property type="molecule type" value="Genomic_DNA"/>
</dbReference>
<dbReference type="SMART" id="SM00895">
    <property type="entry name" value="FCD"/>
    <property type="match status" value="1"/>
</dbReference>
<feature type="compositionally biased region" description="Basic and acidic residues" evidence="4">
    <location>
        <begin position="8"/>
        <end position="30"/>
    </location>
</feature>
<dbReference type="CDD" id="cd07377">
    <property type="entry name" value="WHTH_GntR"/>
    <property type="match status" value="1"/>
</dbReference>
<dbReference type="Gene3D" id="1.10.10.10">
    <property type="entry name" value="Winged helix-like DNA-binding domain superfamily/Winged helix DNA-binding domain"/>
    <property type="match status" value="1"/>
</dbReference>
<dbReference type="SUPFAM" id="SSF46785">
    <property type="entry name" value="Winged helix' DNA-binding domain"/>
    <property type="match status" value="1"/>
</dbReference>
<dbReference type="PRINTS" id="PR00035">
    <property type="entry name" value="HTHGNTR"/>
</dbReference>